<dbReference type="RefSeq" id="WP_380618264.1">
    <property type="nucleotide sequence ID" value="NZ_JBHSDK010000005.1"/>
</dbReference>
<accession>A0ABV8TVP0</accession>
<dbReference type="InterPro" id="IPR051606">
    <property type="entry name" value="Polyketide_Oxido-like"/>
</dbReference>
<comment type="caution">
    <text evidence="2">The sequence shown here is derived from an EMBL/GenBank/DDBJ whole genome shotgun (WGS) entry which is preliminary data.</text>
</comment>
<dbReference type="EMBL" id="JBHSDK010000005">
    <property type="protein sequence ID" value="MFC4334493.1"/>
    <property type="molecule type" value="Genomic_DNA"/>
</dbReference>
<dbReference type="Gene3D" id="3.40.50.720">
    <property type="entry name" value="NAD(P)-binding Rossmann-like Domain"/>
    <property type="match status" value="1"/>
</dbReference>
<dbReference type="Proteomes" id="UP001595823">
    <property type="component" value="Unassembled WGS sequence"/>
</dbReference>
<evidence type="ECO:0000313" key="2">
    <source>
        <dbReference type="EMBL" id="MFC4334493.1"/>
    </source>
</evidence>
<proteinExistence type="predicted"/>
<reference evidence="3" key="1">
    <citation type="journal article" date="2019" name="Int. J. Syst. Evol. Microbiol.">
        <title>The Global Catalogue of Microorganisms (GCM) 10K type strain sequencing project: providing services to taxonomists for standard genome sequencing and annotation.</title>
        <authorList>
            <consortium name="The Broad Institute Genomics Platform"/>
            <consortium name="The Broad Institute Genome Sequencing Center for Infectious Disease"/>
            <person name="Wu L."/>
            <person name="Ma J."/>
        </authorList>
    </citation>
    <scope>NUCLEOTIDE SEQUENCE [LARGE SCALE GENOMIC DNA]</scope>
    <source>
        <strain evidence="3">IBRC-M 10908</strain>
    </source>
</reference>
<dbReference type="Pfam" id="PF13460">
    <property type="entry name" value="NAD_binding_10"/>
    <property type="match status" value="1"/>
</dbReference>
<protein>
    <submittedName>
        <fullName evidence="2">NAD(P)-dependent oxidoreductase</fullName>
    </submittedName>
</protein>
<organism evidence="2 3">
    <name type="scientific">Salininema proteolyticum</name>
    <dbReference type="NCBI Taxonomy" id="1607685"/>
    <lineage>
        <taxon>Bacteria</taxon>
        <taxon>Bacillati</taxon>
        <taxon>Actinomycetota</taxon>
        <taxon>Actinomycetes</taxon>
        <taxon>Glycomycetales</taxon>
        <taxon>Glycomycetaceae</taxon>
        <taxon>Salininema</taxon>
    </lineage>
</organism>
<evidence type="ECO:0000259" key="1">
    <source>
        <dbReference type="Pfam" id="PF13460"/>
    </source>
</evidence>
<dbReference type="PANTHER" id="PTHR43355:SF2">
    <property type="entry name" value="FLAVIN REDUCTASE (NADPH)"/>
    <property type="match status" value="1"/>
</dbReference>
<dbReference type="InterPro" id="IPR036291">
    <property type="entry name" value="NAD(P)-bd_dom_sf"/>
</dbReference>
<name>A0ABV8TVP0_9ACTN</name>
<evidence type="ECO:0000313" key="3">
    <source>
        <dbReference type="Proteomes" id="UP001595823"/>
    </source>
</evidence>
<gene>
    <name evidence="2" type="ORF">ACFPET_04690</name>
</gene>
<sequence length="222" mass="23706">MKIAIVAATGATGRKVVDRALEAGHEVVAVARTPEKITQGVEKVRVDLSDPDMESLGGAFSGVDAVVSALGATSKDQARARIAARGTRAIVDAMGEAEVKRLVVLSAAPLLTIPTKRRPEPPKHDPGHGFGMRIGVRIVKGILREHYADLAEMEGVVADSSLEWTVVRPPNLVGKPPRGEYRTGYGSSPQNGSSICREDLARFMIDVIDDKRAVREAPIAAW</sequence>
<dbReference type="InterPro" id="IPR016040">
    <property type="entry name" value="NAD(P)-bd_dom"/>
</dbReference>
<keyword evidence="3" id="KW-1185">Reference proteome</keyword>
<dbReference type="SUPFAM" id="SSF51735">
    <property type="entry name" value="NAD(P)-binding Rossmann-fold domains"/>
    <property type="match status" value="1"/>
</dbReference>
<dbReference type="PANTHER" id="PTHR43355">
    <property type="entry name" value="FLAVIN REDUCTASE (NADPH)"/>
    <property type="match status" value="1"/>
</dbReference>
<feature type="domain" description="NAD(P)-binding" evidence="1">
    <location>
        <begin position="8"/>
        <end position="210"/>
    </location>
</feature>